<protein>
    <submittedName>
        <fullName evidence="2">Uncharacterized protein</fullName>
    </submittedName>
</protein>
<keyword evidence="1" id="KW-1185">Reference proteome</keyword>
<accession>A0A1I7VPC8</accession>
<dbReference type="Proteomes" id="UP000095285">
    <property type="component" value="Unassembled WGS sequence"/>
</dbReference>
<dbReference type="AlphaFoldDB" id="A0A1I7VPC8"/>
<proteinExistence type="predicted"/>
<sequence length="66" mass="7545">MRTDPEPPEPLTLKTSKSFSLSQIRLRSITELRQQDMLTTPSSLESISRVHRNIYQVAPTHLAILN</sequence>
<dbReference type="WBParaSite" id="EN70_4804">
    <property type="protein sequence ID" value="EN70_4804"/>
    <property type="gene ID" value="EN70_4804"/>
</dbReference>
<evidence type="ECO:0000313" key="1">
    <source>
        <dbReference type="Proteomes" id="UP000095285"/>
    </source>
</evidence>
<reference evidence="2" key="2">
    <citation type="submission" date="2016-11" db="UniProtKB">
        <authorList>
            <consortium name="WormBaseParasite"/>
        </authorList>
    </citation>
    <scope>IDENTIFICATION</scope>
</reference>
<organism evidence="1 2">
    <name type="scientific">Loa loa</name>
    <name type="common">Eye worm</name>
    <name type="synonym">Filaria loa</name>
    <dbReference type="NCBI Taxonomy" id="7209"/>
    <lineage>
        <taxon>Eukaryota</taxon>
        <taxon>Metazoa</taxon>
        <taxon>Ecdysozoa</taxon>
        <taxon>Nematoda</taxon>
        <taxon>Chromadorea</taxon>
        <taxon>Rhabditida</taxon>
        <taxon>Spirurina</taxon>
        <taxon>Spiruromorpha</taxon>
        <taxon>Filarioidea</taxon>
        <taxon>Onchocercidae</taxon>
        <taxon>Loa</taxon>
    </lineage>
</organism>
<evidence type="ECO:0000313" key="2">
    <source>
        <dbReference type="WBParaSite" id="EN70_4804"/>
    </source>
</evidence>
<name>A0A1I7VPC8_LOALO</name>
<reference evidence="1" key="1">
    <citation type="submission" date="2012-04" db="EMBL/GenBank/DDBJ databases">
        <title>The Genome Sequence of Loa loa.</title>
        <authorList>
            <consortium name="The Broad Institute Genome Sequencing Platform"/>
            <consortium name="Broad Institute Genome Sequencing Center for Infectious Disease"/>
            <person name="Nutman T.B."/>
            <person name="Fink D.L."/>
            <person name="Russ C."/>
            <person name="Young S."/>
            <person name="Zeng Q."/>
            <person name="Gargeya S."/>
            <person name="Alvarado L."/>
            <person name="Berlin A."/>
            <person name="Chapman S.B."/>
            <person name="Chen Z."/>
            <person name="Freedman E."/>
            <person name="Gellesch M."/>
            <person name="Goldberg J."/>
            <person name="Griggs A."/>
            <person name="Gujja S."/>
            <person name="Heilman E.R."/>
            <person name="Heiman D."/>
            <person name="Howarth C."/>
            <person name="Mehta T."/>
            <person name="Neiman D."/>
            <person name="Pearson M."/>
            <person name="Roberts A."/>
            <person name="Saif S."/>
            <person name="Shea T."/>
            <person name="Shenoy N."/>
            <person name="Sisk P."/>
            <person name="Stolte C."/>
            <person name="Sykes S."/>
            <person name="White J."/>
            <person name="Yandava C."/>
            <person name="Haas B."/>
            <person name="Henn M.R."/>
            <person name="Nusbaum C."/>
            <person name="Birren B."/>
        </authorList>
    </citation>
    <scope>NUCLEOTIDE SEQUENCE [LARGE SCALE GENOMIC DNA]</scope>
</reference>